<dbReference type="AlphaFoldDB" id="A0A6J6HP32"/>
<proteinExistence type="predicted"/>
<dbReference type="Gene3D" id="3.40.630.190">
    <property type="entry name" value="LCP protein"/>
    <property type="match status" value="1"/>
</dbReference>
<dbReference type="PANTHER" id="PTHR33392:SF6">
    <property type="entry name" value="POLYISOPRENYL-TEICHOIC ACID--PEPTIDOGLYCAN TEICHOIC ACID TRANSFERASE TAGU"/>
    <property type="match status" value="1"/>
</dbReference>
<sequence length="167" mass="17770">MKALQFLRTRHGVGDGSDLGRISNQQVFLTSLMRKIKNGGVLTNPIQLYSLANAAARNMTLSSSLSDIGTMVSIASSLKSVDLDKITFIQVPSHTGLPAPYQGRVGLTVDKAQIVFNKLIKDEPILVSGKNTGYGTSNPDGTSTNPDDKDTLDWLIGTNSATKTCSG</sequence>
<name>A0A6J6HP32_9ZZZZ</name>
<dbReference type="InterPro" id="IPR004474">
    <property type="entry name" value="LytR_CpsA_psr"/>
</dbReference>
<reference evidence="3" key="1">
    <citation type="submission" date="2020-05" db="EMBL/GenBank/DDBJ databases">
        <authorList>
            <person name="Chiriac C."/>
            <person name="Salcher M."/>
            <person name="Ghai R."/>
            <person name="Kavagutti S V."/>
        </authorList>
    </citation>
    <scope>NUCLEOTIDE SEQUENCE</scope>
</reference>
<organism evidence="3">
    <name type="scientific">freshwater metagenome</name>
    <dbReference type="NCBI Taxonomy" id="449393"/>
    <lineage>
        <taxon>unclassified sequences</taxon>
        <taxon>metagenomes</taxon>
        <taxon>ecological metagenomes</taxon>
    </lineage>
</organism>
<feature type="domain" description="Cell envelope-related transcriptional attenuator" evidence="2">
    <location>
        <begin position="2"/>
        <end position="37"/>
    </location>
</feature>
<evidence type="ECO:0000313" key="3">
    <source>
        <dbReference type="EMBL" id="CAB4614930.1"/>
    </source>
</evidence>
<evidence type="ECO:0000259" key="2">
    <source>
        <dbReference type="Pfam" id="PF03816"/>
    </source>
</evidence>
<protein>
    <submittedName>
        <fullName evidence="3">Unannotated protein</fullName>
    </submittedName>
</protein>
<evidence type="ECO:0000256" key="1">
    <source>
        <dbReference type="SAM" id="MobiDB-lite"/>
    </source>
</evidence>
<dbReference type="Pfam" id="PF03816">
    <property type="entry name" value="LytR_cpsA_psr"/>
    <property type="match status" value="1"/>
</dbReference>
<accession>A0A6J6HP32</accession>
<gene>
    <name evidence="3" type="ORF">UFOPK1843_01058</name>
</gene>
<feature type="compositionally biased region" description="Polar residues" evidence="1">
    <location>
        <begin position="130"/>
        <end position="145"/>
    </location>
</feature>
<dbReference type="InterPro" id="IPR050922">
    <property type="entry name" value="LytR/CpsA/Psr_CW_biosynth"/>
</dbReference>
<dbReference type="EMBL" id="CAEZUR010000103">
    <property type="protein sequence ID" value="CAB4614930.1"/>
    <property type="molecule type" value="Genomic_DNA"/>
</dbReference>
<dbReference type="PANTHER" id="PTHR33392">
    <property type="entry name" value="POLYISOPRENYL-TEICHOIC ACID--PEPTIDOGLYCAN TEICHOIC ACID TRANSFERASE TAGU"/>
    <property type="match status" value="1"/>
</dbReference>
<feature type="region of interest" description="Disordered" evidence="1">
    <location>
        <begin position="130"/>
        <end position="153"/>
    </location>
</feature>